<dbReference type="HOGENOM" id="CLU_1591863_0_0_9"/>
<feature type="transmembrane region" description="Helical" evidence="1">
    <location>
        <begin position="44"/>
        <end position="67"/>
    </location>
</feature>
<dbReference type="KEGG" id="ddl:Desdi_2841"/>
<organism evidence="2 3">
    <name type="scientific">Desulfitobacterium dichloroeliminans (strain LMG P-21439 / DCA1)</name>
    <dbReference type="NCBI Taxonomy" id="871963"/>
    <lineage>
        <taxon>Bacteria</taxon>
        <taxon>Bacillati</taxon>
        <taxon>Bacillota</taxon>
        <taxon>Clostridia</taxon>
        <taxon>Eubacteriales</taxon>
        <taxon>Desulfitobacteriaceae</taxon>
        <taxon>Desulfitobacterium</taxon>
    </lineage>
</organism>
<dbReference type="STRING" id="871963.Desdi_2841"/>
<sequence>MGEYYNYLWKATWIEALGILLLGIFILLRTIWKFYSVAQKEMKLTAKLLLVFRGFGWLTIFTAYLLMFQASEPDWFARPVVVQGGIQGKSMVSDTLHPYSVEIEWESGRETLHVDLYTYQALEPGKRVNMTFLPHRLEVIACEILPPVKEKKEDGVKLGQGNGGKL</sequence>
<keyword evidence="1" id="KW-1133">Transmembrane helix</keyword>
<dbReference type="eggNOG" id="ENOG5033M1P">
    <property type="taxonomic scope" value="Bacteria"/>
</dbReference>
<accession>L0FBC6</accession>
<proteinExistence type="predicted"/>
<dbReference type="RefSeq" id="WP_015263216.1">
    <property type="nucleotide sequence ID" value="NC_019903.1"/>
</dbReference>
<dbReference type="Proteomes" id="UP000010797">
    <property type="component" value="Chromosome"/>
</dbReference>
<evidence type="ECO:0000313" key="3">
    <source>
        <dbReference type="Proteomes" id="UP000010797"/>
    </source>
</evidence>
<dbReference type="EMBL" id="CP003344">
    <property type="protein sequence ID" value="AGA70253.1"/>
    <property type="molecule type" value="Genomic_DNA"/>
</dbReference>
<keyword evidence="1" id="KW-0472">Membrane</keyword>
<keyword evidence="3" id="KW-1185">Reference proteome</keyword>
<gene>
    <name evidence="2" type="ordered locus">Desdi_2841</name>
</gene>
<dbReference type="AlphaFoldDB" id="L0FBC6"/>
<feature type="transmembrane region" description="Helical" evidence="1">
    <location>
        <begin position="12"/>
        <end position="32"/>
    </location>
</feature>
<reference evidence="3" key="1">
    <citation type="submission" date="2012-02" db="EMBL/GenBank/DDBJ databases">
        <title>Complete sequence of Desulfitobacterium dichloroeliminans LMG P-21439.</title>
        <authorList>
            <person name="Lucas S."/>
            <person name="Han J."/>
            <person name="Lapidus A."/>
            <person name="Cheng J.-F."/>
            <person name="Goodwin L."/>
            <person name="Pitluck S."/>
            <person name="Peters L."/>
            <person name="Ovchinnikova G."/>
            <person name="Teshima H."/>
            <person name="Detter J.C."/>
            <person name="Han C."/>
            <person name="Tapia R."/>
            <person name="Land M."/>
            <person name="Hauser L."/>
            <person name="Kyrpides N."/>
            <person name="Ivanova N."/>
            <person name="Pagani I."/>
            <person name="Kruse T."/>
            <person name="de Vos W.M."/>
            <person name="Boon N."/>
            <person name="Smidt H."/>
            <person name="Woyke T."/>
        </authorList>
    </citation>
    <scope>NUCLEOTIDE SEQUENCE [LARGE SCALE GENOMIC DNA]</scope>
    <source>
        <strain evidence="3">LMG P-21439 / DCA1</strain>
    </source>
</reference>
<name>L0FBC6_DESDL</name>
<evidence type="ECO:0000256" key="1">
    <source>
        <dbReference type="SAM" id="Phobius"/>
    </source>
</evidence>
<protein>
    <submittedName>
        <fullName evidence="2">Uncharacterized protein</fullName>
    </submittedName>
</protein>
<evidence type="ECO:0000313" key="2">
    <source>
        <dbReference type="EMBL" id="AGA70253.1"/>
    </source>
</evidence>
<keyword evidence="1" id="KW-0812">Transmembrane</keyword>